<name>A0A0F9H1Q9_9ZZZZ</name>
<feature type="non-terminal residue" evidence="2">
    <location>
        <position position="55"/>
    </location>
</feature>
<evidence type="ECO:0000313" key="2">
    <source>
        <dbReference type="EMBL" id="KKM04980.1"/>
    </source>
</evidence>
<comment type="caution">
    <text evidence="2">The sequence shown here is derived from an EMBL/GenBank/DDBJ whole genome shotgun (WGS) entry which is preliminary data.</text>
</comment>
<protein>
    <recommendedName>
        <fullName evidence="3">Preprotein translocase subunit SecY</fullName>
    </recommendedName>
</protein>
<dbReference type="SUPFAM" id="SSF103491">
    <property type="entry name" value="Preprotein translocase SecY subunit"/>
    <property type="match status" value="1"/>
</dbReference>
<dbReference type="Gene3D" id="1.10.3370.10">
    <property type="entry name" value="SecY subunit domain"/>
    <property type="match status" value="1"/>
</dbReference>
<dbReference type="InterPro" id="IPR023201">
    <property type="entry name" value="SecY_dom_sf"/>
</dbReference>
<feature type="transmembrane region" description="Helical" evidence="1">
    <location>
        <begin position="32"/>
        <end position="50"/>
    </location>
</feature>
<gene>
    <name evidence="2" type="ORF">LCGC14_1758760</name>
</gene>
<keyword evidence="1" id="KW-1133">Transmembrane helix</keyword>
<accession>A0A0F9H1Q9</accession>
<dbReference type="EMBL" id="LAZR01016331">
    <property type="protein sequence ID" value="KKM04980.1"/>
    <property type="molecule type" value="Genomic_DNA"/>
</dbReference>
<keyword evidence="1" id="KW-0472">Membrane</keyword>
<organism evidence="2">
    <name type="scientific">marine sediment metagenome</name>
    <dbReference type="NCBI Taxonomy" id="412755"/>
    <lineage>
        <taxon>unclassified sequences</taxon>
        <taxon>metagenomes</taxon>
        <taxon>ecological metagenomes</taxon>
    </lineage>
</organism>
<keyword evidence="1" id="KW-0812">Transmembrane</keyword>
<proteinExistence type="predicted"/>
<evidence type="ECO:0000256" key="1">
    <source>
        <dbReference type="SAM" id="Phobius"/>
    </source>
</evidence>
<reference evidence="2" key="1">
    <citation type="journal article" date="2015" name="Nature">
        <title>Complex archaea that bridge the gap between prokaryotes and eukaryotes.</title>
        <authorList>
            <person name="Spang A."/>
            <person name="Saw J.H."/>
            <person name="Jorgensen S.L."/>
            <person name="Zaremba-Niedzwiedzka K."/>
            <person name="Martijn J."/>
            <person name="Lind A.E."/>
            <person name="van Eijk R."/>
            <person name="Schleper C."/>
            <person name="Guy L."/>
            <person name="Ettema T.J."/>
        </authorList>
    </citation>
    <scope>NUCLEOTIDE SEQUENCE</scope>
</reference>
<evidence type="ECO:0008006" key="3">
    <source>
        <dbReference type="Google" id="ProtNLM"/>
    </source>
</evidence>
<sequence>MATAARAQPRQRPQLLQAVYSAMFQADIREKLIFTLAMLVIFRFVANLPVPGTNP</sequence>
<dbReference type="AlphaFoldDB" id="A0A0F9H1Q9"/>